<keyword evidence="3" id="KW-1185">Reference proteome</keyword>
<evidence type="ECO:0000313" key="3">
    <source>
        <dbReference type="Proteomes" id="UP000824120"/>
    </source>
</evidence>
<name>A0A9J6B0E0_SOLCO</name>
<accession>A0A9J6B0E0</accession>
<reference evidence="2 3" key="1">
    <citation type="submission" date="2020-09" db="EMBL/GenBank/DDBJ databases">
        <title>De no assembly of potato wild relative species, Solanum commersonii.</title>
        <authorList>
            <person name="Cho K."/>
        </authorList>
    </citation>
    <scope>NUCLEOTIDE SEQUENCE [LARGE SCALE GENOMIC DNA]</scope>
    <source>
        <strain evidence="2">LZ3.2</strain>
        <tissue evidence="2">Leaf</tissue>
    </source>
</reference>
<feature type="compositionally biased region" description="Polar residues" evidence="1">
    <location>
        <begin position="1"/>
        <end position="12"/>
    </location>
</feature>
<protein>
    <submittedName>
        <fullName evidence="2">Uncharacterized protein</fullName>
    </submittedName>
</protein>
<gene>
    <name evidence="2" type="ORF">H5410_001915</name>
</gene>
<proteinExistence type="predicted"/>
<dbReference type="AlphaFoldDB" id="A0A9J6B0E0"/>
<evidence type="ECO:0000313" key="2">
    <source>
        <dbReference type="EMBL" id="KAG5630198.1"/>
    </source>
</evidence>
<evidence type="ECO:0000256" key="1">
    <source>
        <dbReference type="SAM" id="MobiDB-lite"/>
    </source>
</evidence>
<organism evidence="2 3">
    <name type="scientific">Solanum commersonii</name>
    <name type="common">Commerson's wild potato</name>
    <name type="synonym">Commerson's nightshade</name>
    <dbReference type="NCBI Taxonomy" id="4109"/>
    <lineage>
        <taxon>Eukaryota</taxon>
        <taxon>Viridiplantae</taxon>
        <taxon>Streptophyta</taxon>
        <taxon>Embryophyta</taxon>
        <taxon>Tracheophyta</taxon>
        <taxon>Spermatophyta</taxon>
        <taxon>Magnoliopsida</taxon>
        <taxon>eudicotyledons</taxon>
        <taxon>Gunneridae</taxon>
        <taxon>Pentapetalae</taxon>
        <taxon>asterids</taxon>
        <taxon>lamiids</taxon>
        <taxon>Solanales</taxon>
        <taxon>Solanaceae</taxon>
        <taxon>Solanoideae</taxon>
        <taxon>Solaneae</taxon>
        <taxon>Solanum</taxon>
    </lineage>
</organism>
<sequence>MNLNRSPQSYENELSEHLMGPSIREDDGEVTLVRVEYEKSLKMSLKKSLKMSAKEECEGSTKMSMKAITKMSLKASLKMTHHEF</sequence>
<feature type="region of interest" description="Disordered" evidence="1">
    <location>
        <begin position="1"/>
        <end position="22"/>
    </location>
</feature>
<dbReference type="EMBL" id="JACXVP010000001">
    <property type="protein sequence ID" value="KAG5630198.1"/>
    <property type="molecule type" value="Genomic_DNA"/>
</dbReference>
<comment type="caution">
    <text evidence="2">The sequence shown here is derived from an EMBL/GenBank/DDBJ whole genome shotgun (WGS) entry which is preliminary data.</text>
</comment>
<dbReference type="Proteomes" id="UP000824120">
    <property type="component" value="Chromosome 1"/>
</dbReference>